<feature type="transmembrane region" description="Helical" evidence="1">
    <location>
        <begin position="79"/>
        <end position="100"/>
    </location>
</feature>
<feature type="transmembrane region" description="Helical" evidence="1">
    <location>
        <begin position="29"/>
        <end position="50"/>
    </location>
</feature>
<reference evidence="2" key="1">
    <citation type="submission" date="2021-11" db="EMBL/GenBank/DDBJ databases">
        <title>Genome sequence.</title>
        <authorList>
            <person name="Sun Q."/>
        </authorList>
    </citation>
    <scope>NUCLEOTIDE SEQUENCE</scope>
    <source>
        <strain evidence="2">JC732</strain>
    </source>
</reference>
<feature type="transmembrane region" description="Helical" evidence="1">
    <location>
        <begin position="57"/>
        <end position="73"/>
    </location>
</feature>
<organism evidence="2 3">
    <name type="scientific">Blastopirellula sediminis</name>
    <dbReference type="NCBI Taxonomy" id="2894196"/>
    <lineage>
        <taxon>Bacteria</taxon>
        <taxon>Pseudomonadati</taxon>
        <taxon>Planctomycetota</taxon>
        <taxon>Planctomycetia</taxon>
        <taxon>Pirellulales</taxon>
        <taxon>Pirellulaceae</taxon>
        <taxon>Blastopirellula</taxon>
    </lineage>
</organism>
<evidence type="ECO:0000313" key="3">
    <source>
        <dbReference type="Proteomes" id="UP001139103"/>
    </source>
</evidence>
<proteinExistence type="predicted"/>
<evidence type="ECO:0000256" key="1">
    <source>
        <dbReference type="SAM" id="Phobius"/>
    </source>
</evidence>
<dbReference type="RefSeq" id="WP_230223204.1">
    <property type="nucleotide sequence ID" value="NZ_JAJKFT010000010.1"/>
</dbReference>
<sequence>MFEMFKEGGLKTNAANASPKNRQFSLPHVFWAVFVAGVYFSYWRLLAFVCNCDAQDVAFLTTPALGAAVLLAWDPRTLASQLAFAAPFLVFLPILLYLAFVDRQSINPIFTIHLMFTALFAFIGGCLRRFSLPGEANAALMPLLMLIVFLTFFVGLTRGIPRF</sequence>
<dbReference type="AlphaFoldDB" id="A0A9X1SIJ4"/>
<protein>
    <submittedName>
        <fullName evidence="2">Uncharacterized protein</fullName>
    </submittedName>
</protein>
<gene>
    <name evidence="2" type="ORF">LOC68_23305</name>
</gene>
<dbReference type="EMBL" id="JAJKFT010000010">
    <property type="protein sequence ID" value="MCC9631332.1"/>
    <property type="molecule type" value="Genomic_DNA"/>
</dbReference>
<feature type="transmembrane region" description="Helical" evidence="1">
    <location>
        <begin position="136"/>
        <end position="156"/>
    </location>
</feature>
<feature type="transmembrane region" description="Helical" evidence="1">
    <location>
        <begin position="112"/>
        <end position="130"/>
    </location>
</feature>
<evidence type="ECO:0000313" key="2">
    <source>
        <dbReference type="EMBL" id="MCC9631332.1"/>
    </source>
</evidence>
<comment type="caution">
    <text evidence="2">The sequence shown here is derived from an EMBL/GenBank/DDBJ whole genome shotgun (WGS) entry which is preliminary data.</text>
</comment>
<keyword evidence="3" id="KW-1185">Reference proteome</keyword>
<keyword evidence="1" id="KW-1133">Transmembrane helix</keyword>
<keyword evidence="1" id="KW-0812">Transmembrane</keyword>
<name>A0A9X1SIJ4_9BACT</name>
<accession>A0A9X1SIJ4</accession>
<dbReference type="Proteomes" id="UP001139103">
    <property type="component" value="Unassembled WGS sequence"/>
</dbReference>
<keyword evidence="1" id="KW-0472">Membrane</keyword>